<evidence type="ECO:0000313" key="2">
    <source>
        <dbReference type="Proteomes" id="UP000262719"/>
    </source>
</evidence>
<proteinExistence type="predicted"/>
<name>A0A385E098_9CAUD</name>
<keyword evidence="2" id="KW-1185">Reference proteome</keyword>
<dbReference type="EMBL" id="MH651189">
    <property type="protein sequence ID" value="AXQ65166.1"/>
    <property type="molecule type" value="Genomic_DNA"/>
</dbReference>
<dbReference type="Proteomes" id="UP000262719">
    <property type="component" value="Segment"/>
</dbReference>
<protein>
    <submittedName>
        <fullName evidence="1">Uncharacterized protein</fullName>
    </submittedName>
</protein>
<organism evidence="1 2">
    <name type="scientific">Gordonia phage Schmidt</name>
    <dbReference type="NCBI Taxonomy" id="2301697"/>
    <lineage>
        <taxon>Viruses</taxon>
        <taxon>Duplodnaviria</taxon>
        <taxon>Heunggongvirae</taxon>
        <taxon>Uroviricota</taxon>
        <taxon>Caudoviricetes</taxon>
        <taxon>Ruthgordonvirinae</taxon>
        <taxon>Schmidtvirus</taxon>
        <taxon>Schmidtvirus schmidt</taxon>
    </lineage>
</organism>
<dbReference type="KEGG" id="vg:63911723"/>
<accession>A0A385E098</accession>
<reference evidence="1 2" key="1">
    <citation type="submission" date="2018-07" db="EMBL/GenBank/DDBJ databases">
        <authorList>
            <person name="Roberston F.H."/>
            <person name="Ghiringhelli B.C."/>
            <person name="Garcia S."/>
            <person name="Henry S."/>
            <person name="Naegele L."/>
            <person name="Slowan-Pomeroy T."/>
            <person name="Briggs L.A."/>
            <person name="Warner M.H."/>
            <person name="Garlena R.A."/>
            <person name="Russell D.A."/>
            <person name="Pope W.H."/>
            <person name="Jacobs-Sera D."/>
            <person name="Hatfull G.F."/>
        </authorList>
    </citation>
    <scope>NUCLEOTIDE SEQUENCE [LARGE SCALE GENOMIC DNA]</scope>
</reference>
<gene>
    <name evidence="1" type="primary">44</name>
    <name evidence="1" type="ORF">SEA_SCHMIDT_44</name>
</gene>
<dbReference type="GeneID" id="63911723"/>
<sequence length="96" mass="10394">MSGTWQLSAAQLDAIEQRLRRGQARPDDVMRLLVRVRQLEAVADGLRSERDAAESAAVANGRVLQAMREVRDGGAPEPTKLAGLLYWLGEADHGGA</sequence>
<evidence type="ECO:0000313" key="1">
    <source>
        <dbReference type="EMBL" id="AXQ65166.1"/>
    </source>
</evidence>
<dbReference type="RefSeq" id="YP_010050984.1">
    <property type="nucleotide sequence ID" value="NC_054436.1"/>
</dbReference>